<organism evidence="10">
    <name type="scientific">Thermorudis sp</name>
    <dbReference type="NCBI Taxonomy" id="1969470"/>
    <lineage>
        <taxon>Bacteria</taxon>
        <taxon>Pseudomonadati</taxon>
        <taxon>Thermomicrobiota</taxon>
        <taxon>Thermomicrobia</taxon>
        <taxon>Thermomicrobia incertae sedis</taxon>
        <taxon>Thermorudis</taxon>
    </lineage>
</organism>
<dbReference type="Gene3D" id="3.30.1370.30">
    <property type="match status" value="1"/>
</dbReference>
<dbReference type="InterPro" id="IPR035987">
    <property type="entry name" value="Ribosomal_uS8_sf"/>
</dbReference>
<dbReference type="InterPro" id="IPR000630">
    <property type="entry name" value="Ribosomal_uS8"/>
</dbReference>
<evidence type="ECO:0000256" key="7">
    <source>
        <dbReference type="ARBA" id="ARBA00046740"/>
    </source>
</evidence>
<evidence type="ECO:0000256" key="5">
    <source>
        <dbReference type="ARBA" id="ARBA00023274"/>
    </source>
</evidence>
<dbReference type="PANTHER" id="PTHR11758">
    <property type="entry name" value="40S RIBOSOMAL PROTEIN S15A"/>
    <property type="match status" value="1"/>
</dbReference>
<dbReference type="GO" id="GO:0019843">
    <property type="term" value="F:rRNA binding"/>
    <property type="evidence" value="ECO:0007669"/>
    <property type="project" value="UniProtKB-UniRule"/>
</dbReference>
<dbReference type="Gene3D" id="3.30.1490.10">
    <property type="match status" value="1"/>
</dbReference>
<accession>A0A7C3A8K3</accession>
<dbReference type="HAMAP" id="MF_01302_B">
    <property type="entry name" value="Ribosomal_uS8_B"/>
    <property type="match status" value="1"/>
</dbReference>
<keyword evidence="4 8" id="KW-0689">Ribosomal protein</keyword>
<dbReference type="GO" id="GO:0006412">
    <property type="term" value="P:translation"/>
    <property type="evidence" value="ECO:0007669"/>
    <property type="project" value="UniProtKB-UniRule"/>
</dbReference>
<gene>
    <name evidence="8" type="primary">rpsH</name>
    <name evidence="10" type="ORF">ENP13_07390</name>
</gene>
<dbReference type="GO" id="GO:0005737">
    <property type="term" value="C:cytoplasm"/>
    <property type="evidence" value="ECO:0007669"/>
    <property type="project" value="UniProtKB-ARBA"/>
</dbReference>
<comment type="caution">
    <text evidence="10">The sequence shown here is derived from an EMBL/GenBank/DDBJ whole genome shotgun (WGS) entry which is preliminary data.</text>
</comment>
<keyword evidence="5 8" id="KW-0687">Ribonucleoprotein</keyword>
<evidence type="ECO:0000256" key="3">
    <source>
        <dbReference type="ARBA" id="ARBA00022884"/>
    </source>
</evidence>
<dbReference type="NCBIfam" id="NF001109">
    <property type="entry name" value="PRK00136.1"/>
    <property type="match status" value="1"/>
</dbReference>
<evidence type="ECO:0000256" key="1">
    <source>
        <dbReference type="ARBA" id="ARBA00006471"/>
    </source>
</evidence>
<dbReference type="GO" id="GO:1990904">
    <property type="term" value="C:ribonucleoprotein complex"/>
    <property type="evidence" value="ECO:0007669"/>
    <property type="project" value="UniProtKB-KW"/>
</dbReference>
<comment type="similarity">
    <text evidence="1 8 9">Belongs to the universal ribosomal protein uS8 family.</text>
</comment>
<proteinExistence type="inferred from homology"/>
<name>A0A7C3A8K3_9BACT</name>
<dbReference type="AlphaFoldDB" id="A0A7C3A8K3"/>
<dbReference type="InterPro" id="IPR047863">
    <property type="entry name" value="Ribosomal_uS8_CS"/>
</dbReference>
<sequence length="132" mass="14848">MTITDPIGDMVTRIRNAGMGRKSETSMRASRILIEIARILKEEGYIEDYTVEPAEPRPILKIRLKYTPDRRHAIREIKRVSKPGLRIYAGKDRLPRVKNGLGIAIVSTSQGVMSDVEARRRGIGGEVLCTVF</sequence>
<keyword evidence="3 8" id="KW-0694">RNA-binding</keyword>
<comment type="subunit">
    <text evidence="7 8">Part of the 30S ribosomal subunit. Contacts proteins S5 and S12.</text>
</comment>
<dbReference type="Pfam" id="PF00410">
    <property type="entry name" value="Ribosomal_S8"/>
    <property type="match status" value="1"/>
</dbReference>
<comment type="function">
    <text evidence="8">One of the primary rRNA binding proteins, it binds directly to 16S rRNA central domain where it helps coordinate assembly of the platform of the 30S subunit.</text>
</comment>
<evidence type="ECO:0000256" key="4">
    <source>
        <dbReference type="ARBA" id="ARBA00022980"/>
    </source>
</evidence>
<keyword evidence="2 8" id="KW-0699">rRNA-binding</keyword>
<dbReference type="GO" id="GO:0005840">
    <property type="term" value="C:ribosome"/>
    <property type="evidence" value="ECO:0007669"/>
    <property type="project" value="UniProtKB-KW"/>
</dbReference>
<protein>
    <recommendedName>
        <fullName evidence="6 8">Small ribosomal subunit protein uS8</fullName>
    </recommendedName>
</protein>
<dbReference type="EMBL" id="DSID01000558">
    <property type="protein sequence ID" value="HEX71052.1"/>
    <property type="molecule type" value="Genomic_DNA"/>
</dbReference>
<dbReference type="PROSITE" id="PS00053">
    <property type="entry name" value="RIBOSOMAL_S8"/>
    <property type="match status" value="1"/>
</dbReference>
<evidence type="ECO:0000256" key="6">
    <source>
        <dbReference type="ARBA" id="ARBA00035258"/>
    </source>
</evidence>
<reference evidence="10" key="1">
    <citation type="journal article" date="2020" name="mSystems">
        <title>Genome- and Community-Level Interaction Insights into Carbon Utilization and Element Cycling Functions of Hydrothermarchaeota in Hydrothermal Sediment.</title>
        <authorList>
            <person name="Zhou Z."/>
            <person name="Liu Y."/>
            <person name="Xu W."/>
            <person name="Pan J."/>
            <person name="Luo Z.H."/>
            <person name="Li M."/>
        </authorList>
    </citation>
    <scope>NUCLEOTIDE SEQUENCE [LARGE SCALE GENOMIC DNA]</scope>
    <source>
        <strain evidence="10">SpSt-192</strain>
    </source>
</reference>
<evidence type="ECO:0000256" key="8">
    <source>
        <dbReference type="HAMAP-Rule" id="MF_01302"/>
    </source>
</evidence>
<evidence type="ECO:0000256" key="9">
    <source>
        <dbReference type="RuleBase" id="RU003660"/>
    </source>
</evidence>
<dbReference type="GO" id="GO:0003735">
    <property type="term" value="F:structural constituent of ribosome"/>
    <property type="evidence" value="ECO:0007669"/>
    <property type="project" value="InterPro"/>
</dbReference>
<dbReference type="FunFam" id="3.30.1490.10:FF:000001">
    <property type="entry name" value="30S ribosomal protein S8"/>
    <property type="match status" value="1"/>
</dbReference>
<dbReference type="SUPFAM" id="SSF56047">
    <property type="entry name" value="Ribosomal protein S8"/>
    <property type="match status" value="1"/>
</dbReference>
<dbReference type="FunFam" id="3.30.1370.30:FF:000002">
    <property type="entry name" value="30S ribosomal protein S8"/>
    <property type="match status" value="1"/>
</dbReference>
<evidence type="ECO:0000256" key="2">
    <source>
        <dbReference type="ARBA" id="ARBA00022730"/>
    </source>
</evidence>
<evidence type="ECO:0000313" key="10">
    <source>
        <dbReference type="EMBL" id="HEX71052.1"/>
    </source>
</evidence>